<proteinExistence type="predicted"/>
<sequence length="92" mass="10209">MRKPASCQPAARALFVVTGYKLKISRIKYLYIHRSAWCLLARREVSRRLIFIVCCILSFSIDIVGGVGAGEGGGGRDNYFCSICRLDFCVTA</sequence>
<protein>
    <submittedName>
        <fullName evidence="2">Uncharacterized protein</fullName>
    </submittedName>
</protein>
<reference evidence="2 3" key="1">
    <citation type="submission" date="2019-02" db="EMBL/GenBank/DDBJ databases">
        <title>Deep-cultivation of Planctomycetes and their phenomic and genomic characterization uncovers novel biology.</title>
        <authorList>
            <person name="Wiegand S."/>
            <person name="Jogler M."/>
            <person name="Boedeker C."/>
            <person name="Pinto D."/>
            <person name="Vollmers J."/>
            <person name="Rivas-Marin E."/>
            <person name="Kohn T."/>
            <person name="Peeters S.H."/>
            <person name="Heuer A."/>
            <person name="Rast P."/>
            <person name="Oberbeckmann S."/>
            <person name="Bunk B."/>
            <person name="Jeske O."/>
            <person name="Meyerdierks A."/>
            <person name="Storesund J.E."/>
            <person name="Kallscheuer N."/>
            <person name="Luecker S."/>
            <person name="Lage O.M."/>
            <person name="Pohl T."/>
            <person name="Merkel B.J."/>
            <person name="Hornburger P."/>
            <person name="Mueller R.-W."/>
            <person name="Bruemmer F."/>
            <person name="Labrenz M."/>
            <person name="Spormann A.M."/>
            <person name="Op den Camp H."/>
            <person name="Overmann J."/>
            <person name="Amann R."/>
            <person name="Jetten M.S.M."/>
            <person name="Mascher T."/>
            <person name="Medema M.H."/>
            <person name="Devos D.P."/>
            <person name="Kaster A.-K."/>
            <person name="Ovreas L."/>
            <person name="Rohde M."/>
            <person name="Galperin M.Y."/>
            <person name="Jogler C."/>
        </authorList>
    </citation>
    <scope>NUCLEOTIDE SEQUENCE [LARGE SCALE GENOMIC DNA]</scope>
    <source>
        <strain evidence="2 3">KS4</strain>
    </source>
</reference>
<keyword evidence="1" id="KW-1133">Transmembrane helix</keyword>
<organism evidence="2 3">
    <name type="scientific">Poriferisphaera corsica</name>
    <dbReference type="NCBI Taxonomy" id="2528020"/>
    <lineage>
        <taxon>Bacteria</taxon>
        <taxon>Pseudomonadati</taxon>
        <taxon>Planctomycetota</taxon>
        <taxon>Phycisphaerae</taxon>
        <taxon>Phycisphaerales</taxon>
        <taxon>Phycisphaeraceae</taxon>
        <taxon>Poriferisphaera</taxon>
    </lineage>
</organism>
<dbReference type="EMBL" id="CP036425">
    <property type="protein sequence ID" value="QDU34704.1"/>
    <property type="molecule type" value="Genomic_DNA"/>
</dbReference>
<dbReference type="AlphaFoldDB" id="A0A517YWU9"/>
<keyword evidence="1" id="KW-0472">Membrane</keyword>
<name>A0A517YWU9_9BACT</name>
<keyword evidence="1" id="KW-0812">Transmembrane</keyword>
<evidence type="ECO:0000256" key="1">
    <source>
        <dbReference type="SAM" id="Phobius"/>
    </source>
</evidence>
<evidence type="ECO:0000313" key="3">
    <source>
        <dbReference type="Proteomes" id="UP000317369"/>
    </source>
</evidence>
<dbReference type="KEGG" id="pcor:KS4_27780"/>
<keyword evidence="3" id="KW-1185">Reference proteome</keyword>
<accession>A0A517YWU9</accession>
<gene>
    <name evidence="2" type="ORF">KS4_27780</name>
</gene>
<dbReference type="Proteomes" id="UP000317369">
    <property type="component" value="Chromosome"/>
</dbReference>
<feature type="transmembrane region" description="Helical" evidence="1">
    <location>
        <begin position="49"/>
        <end position="69"/>
    </location>
</feature>
<evidence type="ECO:0000313" key="2">
    <source>
        <dbReference type="EMBL" id="QDU34704.1"/>
    </source>
</evidence>